<dbReference type="HAMAP" id="MF_00337">
    <property type="entry name" value="Exonuc_7_S"/>
    <property type="match status" value="1"/>
</dbReference>
<dbReference type="SUPFAM" id="SSF116842">
    <property type="entry name" value="XseB-like"/>
    <property type="match status" value="1"/>
</dbReference>
<dbReference type="RefSeq" id="WP_135943079.1">
    <property type="nucleotide sequence ID" value="NZ_BMEI01000001.1"/>
</dbReference>
<feature type="coiled-coil region" evidence="7">
    <location>
        <begin position="11"/>
        <end position="38"/>
    </location>
</feature>
<evidence type="ECO:0000256" key="1">
    <source>
        <dbReference type="ARBA" id="ARBA00009998"/>
    </source>
</evidence>
<comment type="similarity">
    <text evidence="1 6">Belongs to the XseB family.</text>
</comment>
<reference evidence="8 9" key="1">
    <citation type="journal article" date="2013" name="Int. J. Syst. Evol. Microbiol.">
        <title>Marinicauda pacifica gen. nov., sp. nov., a prosthecate alphaproteobacterium of the family Hyphomonadaceae isolated from deep seawater.</title>
        <authorList>
            <person name="Zhang X.Y."/>
            <person name="Li G.W."/>
            <person name="Wang C.S."/>
            <person name="Zhang Y.J."/>
            <person name="Xu X.W."/>
            <person name="Li H."/>
            <person name="Liu A."/>
            <person name="Liu C."/>
            <person name="Xie B.B."/>
            <person name="Qin Q.L."/>
            <person name="Xu Z."/>
            <person name="Chen X.L."/>
            <person name="Zhou B.C."/>
            <person name="Zhang Y.Z."/>
        </authorList>
    </citation>
    <scope>NUCLEOTIDE SEQUENCE [LARGE SCALE GENOMIC DNA]</scope>
    <source>
        <strain evidence="8 9">P-1 km-3</strain>
    </source>
</reference>
<dbReference type="InterPro" id="IPR003761">
    <property type="entry name" value="Exonuc_VII_S"/>
</dbReference>
<dbReference type="EMBL" id="SRXV01000001">
    <property type="protein sequence ID" value="TGY93884.1"/>
    <property type="molecule type" value="Genomic_DNA"/>
</dbReference>
<dbReference type="InterPro" id="IPR037004">
    <property type="entry name" value="Exonuc_VII_ssu_sf"/>
</dbReference>
<dbReference type="GO" id="GO:0008855">
    <property type="term" value="F:exodeoxyribonuclease VII activity"/>
    <property type="evidence" value="ECO:0007669"/>
    <property type="project" value="UniProtKB-UniRule"/>
</dbReference>
<keyword evidence="4 6" id="KW-0378">Hydrolase</keyword>
<dbReference type="Proteomes" id="UP000305451">
    <property type="component" value="Unassembled WGS sequence"/>
</dbReference>
<comment type="function">
    <text evidence="6">Bidirectionally degrades single-stranded DNA into large acid-insoluble oligonucleotides, which are then degraded further into small acid-soluble oligonucleotides.</text>
</comment>
<keyword evidence="2 6" id="KW-0963">Cytoplasm</keyword>
<keyword evidence="5 6" id="KW-0269">Exonuclease</keyword>
<comment type="catalytic activity">
    <reaction evidence="6">
        <text>Exonucleolytic cleavage in either 5'- to 3'- or 3'- to 5'-direction to yield nucleoside 5'-phosphates.</text>
        <dbReference type="EC" id="3.1.11.6"/>
    </reaction>
</comment>
<name>A0A4S2HD17_9PROT</name>
<comment type="subunit">
    <text evidence="6">Heterooligomer composed of large and small subunits.</text>
</comment>
<keyword evidence="3 6" id="KW-0540">Nuclease</keyword>
<dbReference type="AlphaFoldDB" id="A0A4S2HD17"/>
<evidence type="ECO:0000256" key="6">
    <source>
        <dbReference type="HAMAP-Rule" id="MF_00337"/>
    </source>
</evidence>
<evidence type="ECO:0000256" key="2">
    <source>
        <dbReference type="ARBA" id="ARBA00022490"/>
    </source>
</evidence>
<evidence type="ECO:0000256" key="3">
    <source>
        <dbReference type="ARBA" id="ARBA00022722"/>
    </source>
</evidence>
<dbReference type="GO" id="GO:0005829">
    <property type="term" value="C:cytosol"/>
    <property type="evidence" value="ECO:0007669"/>
    <property type="project" value="TreeGrafter"/>
</dbReference>
<evidence type="ECO:0000256" key="5">
    <source>
        <dbReference type="ARBA" id="ARBA00022839"/>
    </source>
</evidence>
<comment type="caution">
    <text evidence="8">The sequence shown here is derived from an EMBL/GenBank/DDBJ whole genome shotgun (WGS) entry which is preliminary data.</text>
</comment>
<proteinExistence type="inferred from homology"/>
<dbReference type="NCBIfam" id="TIGR01280">
    <property type="entry name" value="xseB"/>
    <property type="match status" value="1"/>
</dbReference>
<dbReference type="Gene3D" id="1.10.287.1040">
    <property type="entry name" value="Exonuclease VII, small subunit"/>
    <property type="match status" value="1"/>
</dbReference>
<accession>A0A4S2HD17</accession>
<keyword evidence="7" id="KW-0175">Coiled coil</keyword>
<protein>
    <recommendedName>
        <fullName evidence="6">Exodeoxyribonuclease 7 small subunit</fullName>
        <ecNumber evidence="6">3.1.11.6</ecNumber>
    </recommendedName>
    <alternativeName>
        <fullName evidence="6">Exodeoxyribonuclease VII small subunit</fullName>
        <shortName evidence="6">Exonuclease VII small subunit</shortName>
    </alternativeName>
</protein>
<dbReference type="Pfam" id="PF02609">
    <property type="entry name" value="Exonuc_VII_S"/>
    <property type="match status" value="1"/>
</dbReference>
<evidence type="ECO:0000313" key="8">
    <source>
        <dbReference type="EMBL" id="TGY93884.1"/>
    </source>
</evidence>
<dbReference type="PANTHER" id="PTHR34137:SF1">
    <property type="entry name" value="EXODEOXYRIBONUCLEASE 7 SMALL SUBUNIT"/>
    <property type="match status" value="1"/>
</dbReference>
<dbReference type="GO" id="GO:0009318">
    <property type="term" value="C:exodeoxyribonuclease VII complex"/>
    <property type="evidence" value="ECO:0007669"/>
    <property type="project" value="UniProtKB-UniRule"/>
</dbReference>
<comment type="subcellular location">
    <subcellularLocation>
        <location evidence="6">Cytoplasm</location>
    </subcellularLocation>
</comment>
<dbReference type="OrthoDB" id="9808145at2"/>
<keyword evidence="9" id="KW-1185">Reference proteome</keyword>
<organism evidence="8 9">
    <name type="scientific">Marinicauda pacifica</name>
    <dbReference type="NCBI Taxonomy" id="1133559"/>
    <lineage>
        <taxon>Bacteria</taxon>
        <taxon>Pseudomonadati</taxon>
        <taxon>Pseudomonadota</taxon>
        <taxon>Alphaproteobacteria</taxon>
        <taxon>Maricaulales</taxon>
        <taxon>Maricaulaceae</taxon>
        <taxon>Marinicauda</taxon>
    </lineage>
</organism>
<evidence type="ECO:0000256" key="4">
    <source>
        <dbReference type="ARBA" id="ARBA00022801"/>
    </source>
</evidence>
<gene>
    <name evidence="6" type="primary">xseB</name>
    <name evidence="8" type="ORF">E5162_00910</name>
</gene>
<dbReference type="NCBIfam" id="NF002139">
    <property type="entry name" value="PRK00977.1-3"/>
    <property type="match status" value="1"/>
</dbReference>
<dbReference type="NCBIfam" id="NF002140">
    <property type="entry name" value="PRK00977.1-4"/>
    <property type="match status" value="1"/>
</dbReference>
<dbReference type="EC" id="3.1.11.6" evidence="6"/>
<dbReference type="PANTHER" id="PTHR34137">
    <property type="entry name" value="EXODEOXYRIBONUCLEASE 7 SMALL SUBUNIT"/>
    <property type="match status" value="1"/>
</dbReference>
<sequence>MSDTRPDDIKAMSFERALEELEQIVQRLESGEVELEQSIAIYERGAALRKHCETRLKDAELKVEKIVFGPDGRPQAEPADLDTPG</sequence>
<evidence type="ECO:0000313" key="9">
    <source>
        <dbReference type="Proteomes" id="UP000305451"/>
    </source>
</evidence>
<evidence type="ECO:0000256" key="7">
    <source>
        <dbReference type="SAM" id="Coils"/>
    </source>
</evidence>
<dbReference type="GO" id="GO:0006308">
    <property type="term" value="P:DNA catabolic process"/>
    <property type="evidence" value="ECO:0007669"/>
    <property type="project" value="UniProtKB-UniRule"/>
</dbReference>